<sequence>MSTTTTLVEPPVNLEKKAQVFVVAVDDQVPYTDEEKEALAKTFLLNSKDFIDLQKYLIAGGELPGTGEQFEAEYPRASLDKFFKADPGLYDVMKIVLPRIQQNTTRFRIDTLEPMILLGGKIANFSKFAGDYLKMLSNFINKMTEHPVNSPQYNKEKKGAATVLKALKDHAEKVQAECTKTVNELGAFKVLTGQDASDLKSIQERIHKVIPNEDAKNSVIAGLIADAKRLVEAAREQIDAELEKARENGTVRWYHYVPIVGPIMLGVALWRQGKLNDSLKELNDRYMLAKQKSENEIDQIVAADHQITLLFGEIKGVDDTIANAINAVDKMQKTFGELATCFSAILDNLNNVESDSNVEDIQTILVDYNIDEAAKTWKQVAIYAKVFTETGLARDAAKEAPPIPIEGQ</sequence>
<organism evidence="1 2">
    <name type="scientific">Epicoccum nigrum</name>
    <name type="common">Soil fungus</name>
    <name type="synonym">Epicoccum purpurascens</name>
    <dbReference type="NCBI Taxonomy" id="105696"/>
    <lineage>
        <taxon>Eukaryota</taxon>
        <taxon>Fungi</taxon>
        <taxon>Dikarya</taxon>
        <taxon>Ascomycota</taxon>
        <taxon>Pezizomycotina</taxon>
        <taxon>Dothideomycetes</taxon>
        <taxon>Pleosporomycetidae</taxon>
        <taxon>Pleosporales</taxon>
        <taxon>Pleosporineae</taxon>
        <taxon>Didymellaceae</taxon>
        <taxon>Epicoccum</taxon>
    </lineage>
</organism>
<dbReference type="SUPFAM" id="SSF58100">
    <property type="entry name" value="Bacterial hemolysins"/>
    <property type="match status" value="1"/>
</dbReference>
<protein>
    <submittedName>
        <fullName evidence="1">Uncharacterized protein</fullName>
    </submittedName>
</protein>
<dbReference type="Gene3D" id="1.20.1170.10">
    <property type="match status" value="1"/>
</dbReference>
<dbReference type="AlphaFoldDB" id="A0A1Y2M621"/>
<keyword evidence="2" id="KW-1185">Reference proteome</keyword>
<dbReference type="STRING" id="105696.A0A1Y2M621"/>
<name>A0A1Y2M621_EPING</name>
<dbReference type="CDD" id="cd22656">
    <property type="entry name" value="ClyA_Cry6Aa-like"/>
    <property type="match status" value="1"/>
</dbReference>
<gene>
    <name evidence="1" type="ORF">B5807_03748</name>
</gene>
<reference evidence="1 2" key="1">
    <citation type="journal article" date="2017" name="Genome Announc.">
        <title>Genome sequence of the saprophytic ascomycete Epicoccum nigrum ICMP 19927 strain isolated from New Zealand.</title>
        <authorList>
            <person name="Fokin M."/>
            <person name="Fleetwood D."/>
            <person name="Weir B.S."/>
            <person name="Villas-Boas S.G."/>
        </authorList>
    </citation>
    <scope>NUCLEOTIDE SEQUENCE [LARGE SCALE GENOMIC DNA]</scope>
    <source>
        <strain evidence="1 2">ICMP 19927</strain>
    </source>
</reference>
<proteinExistence type="predicted"/>
<dbReference type="InParanoid" id="A0A1Y2M621"/>
<accession>A0A1Y2M621</accession>
<evidence type="ECO:0000313" key="2">
    <source>
        <dbReference type="Proteomes" id="UP000193240"/>
    </source>
</evidence>
<dbReference type="Proteomes" id="UP000193240">
    <property type="component" value="Unassembled WGS sequence"/>
</dbReference>
<evidence type="ECO:0000313" key="1">
    <source>
        <dbReference type="EMBL" id="OSS51556.1"/>
    </source>
</evidence>
<dbReference type="OMA" id="GIHEFTR"/>
<dbReference type="EMBL" id="KZ107840">
    <property type="protein sequence ID" value="OSS51556.1"/>
    <property type="molecule type" value="Genomic_DNA"/>
</dbReference>